<protein>
    <submittedName>
        <fullName evidence="1">Uncharacterized protein</fullName>
    </submittedName>
</protein>
<dbReference type="InterPro" id="IPR056131">
    <property type="entry name" value="DUF7714"/>
</dbReference>
<sequence length="275" mass="31573">MIFPRQCKEVGFADKKPFGDLVYFLSRYLIKKTDSGFEVLEIETKEGKGLLREIESTKKLAKEEETYLYPNPVLLFDRTNLIKLAKESFDKTGRRCTIFRGFDEHMTFVIDADLSLLLKIYVYDAMPPWPNLSEIIKNLEKTGIFGELEVEFEHIVRDIRDSEASVYPCRAGGFDITLDEDRLNGGEKVAGCLTARQFLAECYQGDFEIENICPADRAALENKSPYIARCCRAERCGPVTEKNQTGFIVHWGASPKIISDAVYSLCRIYREKQWK</sequence>
<keyword evidence="2" id="KW-1185">Reference proteome</keyword>
<dbReference type="RefSeq" id="WP_278099856.1">
    <property type="nucleotide sequence ID" value="NZ_CP091092.1"/>
</dbReference>
<name>A0AAF0JTZ6_9EURY</name>
<evidence type="ECO:0000313" key="2">
    <source>
        <dbReference type="Proteomes" id="UP001218895"/>
    </source>
</evidence>
<reference evidence="1" key="1">
    <citation type="submission" date="2022-01" db="EMBL/GenBank/DDBJ databases">
        <title>Complete genome of Methanomicrobium antiquum DSM 21220.</title>
        <authorList>
            <person name="Chen S.-C."/>
            <person name="You Y.-T."/>
            <person name="Zhou Y.-Z."/>
            <person name="Lai M.-C."/>
        </authorList>
    </citation>
    <scope>NUCLEOTIDE SEQUENCE</scope>
    <source>
        <strain evidence="1">DSM 21220</strain>
    </source>
</reference>
<dbReference type="GeneID" id="79948944"/>
<dbReference type="Pfam" id="PF24830">
    <property type="entry name" value="DUF7714"/>
    <property type="match status" value="1"/>
</dbReference>
<dbReference type="AlphaFoldDB" id="A0AAF0JTZ6"/>
<accession>A0AAF0JTZ6</accession>
<gene>
    <name evidence="1" type="ORF">L1994_01075</name>
</gene>
<dbReference type="KEGG" id="manq:L1994_01075"/>
<dbReference type="Proteomes" id="UP001218895">
    <property type="component" value="Chromosome"/>
</dbReference>
<dbReference type="EMBL" id="CP091092">
    <property type="protein sequence ID" value="WFN37018.1"/>
    <property type="molecule type" value="Genomic_DNA"/>
</dbReference>
<organism evidence="1 2">
    <name type="scientific">Methanomicrobium antiquum</name>
    <dbReference type="NCBI Taxonomy" id="487686"/>
    <lineage>
        <taxon>Archaea</taxon>
        <taxon>Methanobacteriati</taxon>
        <taxon>Methanobacteriota</taxon>
        <taxon>Stenosarchaea group</taxon>
        <taxon>Methanomicrobia</taxon>
        <taxon>Methanomicrobiales</taxon>
        <taxon>Methanomicrobiaceae</taxon>
        <taxon>Methanomicrobium</taxon>
    </lineage>
</organism>
<evidence type="ECO:0000313" key="1">
    <source>
        <dbReference type="EMBL" id="WFN37018.1"/>
    </source>
</evidence>
<proteinExistence type="predicted"/>